<evidence type="ECO:0000313" key="1">
    <source>
        <dbReference type="EMBL" id="BES85087.1"/>
    </source>
</evidence>
<reference evidence="2" key="1">
    <citation type="journal article" date="2024" name="Int. J. Syst. Evol. Microbiol.">
        <title>Pectobacterium araliae sp. nov., a pathogen causing bacterial soft rot of Japanese angelica tree in Japan.</title>
        <authorList>
            <person name="Sawada H."/>
            <person name="Someya N."/>
            <person name="Morohoshi T."/>
            <person name="Ono M."/>
            <person name="Satou M."/>
        </authorList>
    </citation>
    <scope>NUCLEOTIDE SEQUENCE [LARGE SCALE GENOMIC DNA]</scope>
    <source>
        <strain evidence="2">MAFF 302110</strain>
    </source>
</reference>
<proteinExistence type="predicted"/>
<dbReference type="EMBL" id="AP028908">
    <property type="protein sequence ID" value="BES85087.1"/>
    <property type="molecule type" value="Genomic_DNA"/>
</dbReference>
<name>A0AAN0KAR0_9GAMM</name>
<keyword evidence="2" id="KW-1185">Reference proteome</keyword>
<dbReference type="Proteomes" id="UP001377830">
    <property type="component" value="Chromosome"/>
</dbReference>
<gene>
    <name evidence="1" type="ORF">PEC302110_21840</name>
</gene>
<evidence type="ECO:0000313" key="2">
    <source>
        <dbReference type="Proteomes" id="UP001377830"/>
    </source>
</evidence>
<sequence length="85" mass="9000">MIFISEAESAALISHELAYDAVRDSRKSSDMAQELKAAGLDAQISDAGQRVRSLGIACPMLSVGATPTAYFADEARSVMPPSNCH</sequence>
<protein>
    <submittedName>
        <fullName evidence="1">Uncharacterized protein</fullName>
    </submittedName>
</protein>
<dbReference type="AlphaFoldDB" id="A0AAN0KAR0"/>
<dbReference type="KEGG" id="parl:PEC302110_21840"/>
<organism evidence="1 2">
    <name type="scientific">Pectobacterium araliae</name>
    <dbReference type="NCBI Taxonomy" id="3073862"/>
    <lineage>
        <taxon>Bacteria</taxon>
        <taxon>Pseudomonadati</taxon>
        <taxon>Pseudomonadota</taxon>
        <taxon>Gammaproteobacteria</taxon>
        <taxon>Enterobacterales</taxon>
        <taxon>Pectobacteriaceae</taxon>
        <taxon>Pectobacterium</taxon>
    </lineage>
</organism>
<accession>A0AAN0KAR0</accession>